<feature type="compositionally biased region" description="Low complexity" evidence="1">
    <location>
        <begin position="1"/>
        <end position="11"/>
    </location>
</feature>
<feature type="non-terminal residue" evidence="2">
    <location>
        <position position="287"/>
    </location>
</feature>
<dbReference type="AlphaFoldDB" id="A0A382V883"/>
<evidence type="ECO:0000313" key="2">
    <source>
        <dbReference type="EMBL" id="SVD42637.1"/>
    </source>
</evidence>
<reference evidence="2" key="1">
    <citation type="submission" date="2018-05" db="EMBL/GenBank/DDBJ databases">
        <authorList>
            <person name="Lanie J.A."/>
            <person name="Ng W.-L."/>
            <person name="Kazmierczak K.M."/>
            <person name="Andrzejewski T.M."/>
            <person name="Davidsen T.M."/>
            <person name="Wayne K.J."/>
            <person name="Tettelin H."/>
            <person name="Glass J.I."/>
            <person name="Rusch D."/>
            <person name="Podicherti R."/>
            <person name="Tsui H.-C.T."/>
            <person name="Winkler M.E."/>
        </authorList>
    </citation>
    <scope>NUCLEOTIDE SEQUENCE</scope>
</reference>
<feature type="non-terminal residue" evidence="2">
    <location>
        <position position="1"/>
    </location>
</feature>
<feature type="compositionally biased region" description="Low complexity" evidence="1">
    <location>
        <begin position="19"/>
        <end position="31"/>
    </location>
</feature>
<protein>
    <submittedName>
        <fullName evidence="2">Uncharacterized protein</fullName>
    </submittedName>
</protein>
<accession>A0A382V883</accession>
<gene>
    <name evidence="2" type="ORF">METZ01_LOCUS395491</name>
</gene>
<organism evidence="2">
    <name type="scientific">marine metagenome</name>
    <dbReference type="NCBI Taxonomy" id="408172"/>
    <lineage>
        <taxon>unclassified sequences</taxon>
        <taxon>metagenomes</taxon>
        <taxon>ecological metagenomes</taxon>
    </lineage>
</organism>
<name>A0A382V883_9ZZZZ</name>
<sequence>ATARGAPSASRSSRRAASDARSSVGSDSVDTGVAGWSGTIPSFIEEEARQIRIALEEFVEDAGESQIRAWQNSIPQLKSVMSHYLGERSDVHNGAVLEYALPMEQGRRPDVIVLDNGLVVVLELKGYGMVKQEDLDQASAYARDLRHYHSMCRDRDVIAILVPLQRRGQWEERNDVLVCGPDLLPGLLQQITANSSATPLNSDEFLSGDYEPMPTLVEAARRMFEDGDLPNIRRARAATDPALEISMQILNDAARSRTRRLILLSGVPGAGKTLVGIRLSYDRSTLS</sequence>
<evidence type="ECO:0000256" key="1">
    <source>
        <dbReference type="SAM" id="MobiDB-lite"/>
    </source>
</evidence>
<proteinExistence type="predicted"/>
<feature type="region of interest" description="Disordered" evidence="1">
    <location>
        <begin position="1"/>
        <end position="31"/>
    </location>
</feature>
<dbReference type="EMBL" id="UINC01149897">
    <property type="protein sequence ID" value="SVD42637.1"/>
    <property type="molecule type" value="Genomic_DNA"/>
</dbReference>